<sequence length="496" mass="56851">MSDELWPFKDLIKNHCGLLLEGIAEDRLHKTLQMAARVEGKSLKALLPVLQKNKELVKDLVDQLTVNETYFFRENAQIELLTHQLLPRLRKLQGKNRPLKILSAGCSSGEEPYSVVIALEEAWGANAAKLFQVEGGDLDRQILHKARKGAYSPFSFRGVPEALRLRYFETVGSYFQLKPEWRHRVAFHELNLLDAYYPPALKDLDVVFFRNVSIYFDIETRLKIQKKLAEILKPDGFLIVGSSETLANDLGVFTLVEEQGLYYFVKGKALLPVSHSTLMPGKAEKRDAITRSTPMPARPTVVPLKQPLREVKSTTVLAQSFCIKDIVQLMLNQENSLASKQLEYLLAADKNLREARLLKAWLLGNRKEFDAALTLLKEQLHEEPWWLDALVLQGLLYKWQVQLEDAEKAFRKAVYIKPNCWPAHYYLAEIYRQTEQDALALRTYKSAWRCLQGQAVASTGLELLPLHLPRSDLLFLIEHQLIRLKQKLVVSEQGRK</sequence>
<dbReference type="InterPro" id="IPR011990">
    <property type="entry name" value="TPR-like_helical_dom_sf"/>
</dbReference>
<keyword evidence="7" id="KW-1185">Reference proteome</keyword>
<evidence type="ECO:0000256" key="2">
    <source>
        <dbReference type="ARBA" id="ARBA00022679"/>
    </source>
</evidence>
<evidence type="ECO:0000259" key="5">
    <source>
        <dbReference type="PROSITE" id="PS50123"/>
    </source>
</evidence>
<dbReference type="InterPro" id="IPR050903">
    <property type="entry name" value="Bact_Chemotaxis_MeTrfase"/>
</dbReference>
<dbReference type="GO" id="GO:0032259">
    <property type="term" value="P:methylation"/>
    <property type="evidence" value="ECO:0007669"/>
    <property type="project" value="UniProtKB-KW"/>
</dbReference>
<dbReference type="EMBL" id="JARWAN010000006">
    <property type="protein sequence ID" value="MDR5898492.1"/>
    <property type="molecule type" value="Genomic_DNA"/>
</dbReference>
<gene>
    <name evidence="6" type="ORF">QC823_05755</name>
</gene>
<dbReference type="InterPro" id="IPR029063">
    <property type="entry name" value="SAM-dependent_MTases_sf"/>
</dbReference>
<reference evidence="6 7" key="1">
    <citation type="submission" date="2023-04" db="EMBL/GenBank/DDBJ databases">
        <title>A long-awaited taxogenomic arrangement of the family Halomonadaceae.</title>
        <authorList>
            <person name="De La Haba R."/>
            <person name="Chuvochina M."/>
            <person name="Wittouck S."/>
            <person name="Arahal D.R."/>
            <person name="Sanchez-Porro C."/>
            <person name="Hugenholtz P."/>
            <person name="Ventosa A."/>
        </authorList>
    </citation>
    <scope>NUCLEOTIDE SEQUENCE [LARGE SCALE GENOMIC DNA]</scope>
    <source>
        <strain evidence="6 7">DSM 21020</strain>
    </source>
</reference>
<dbReference type="Gene3D" id="3.40.50.150">
    <property type="entry name" value="Vaccinia Virus protein VP39"/>
    <property type="match status" value="1"/>
</dbReference>
<comment type="caution">
    <text evidence="6">The sequence shown here is derived from an EMBL/GenBank/DDBJ whole genome shotgun (WGS) entry which is preliminary data.</text>
</comment>
<dbReference type="SUPFAM" id="SSF53335">
    <property type="entry name" value="S-adenosyl-L-methionine-dependent methyltransferases"/>
    <property type="match status" value="1"/>
</dbReference>
<dbReference type="Proteomes" id="UP001254564">
    <property type="component" value="Unassembled WGS sequence"/>
</dbReference>
<dbReference type="PRINTS" id="PR00996">
    <property type="entry name" value="CHERMTFRASE"/>
</dbReference>
<dbReference type="PANTHER" id="PTHR24422">
    <property type="entry name" value="CHEMOTAXIS PROTEIN METHYLTRANSFERASE"/>
    <property type="match status" value="1"/>
</dbReference>
<evidence type="ECO:0000313" key="6">
    <source>
        <dbReference type="EMBL" id="MDR5898492.1"/>
    </source>
</evidence>
<evidence type="ECO:0000256" key="1">
    <source>
        <dbReference type="ARBA" id="ARBA00022603"/>
    </source>
</evidence>
<accession>A0ABU1H2G7</accession>
<dbReference type="SMART" id="SM00138">
    <property type="entry name" value="MeTrc"/>
    <property type="match status" value="1"/>
</dbReference>
<dbReference type="Pfam" id="PF01739">
    <property type="entry name" value="CheR"/>
    <property type="match status" value="1"/>
</dbReference>
<dbReference type="PANTHER" id="PTHR24422:SF19">
    <property type="entry name" value="CHEMOTAXIS PROTEIN METHYLTRANSFERASE"/>
    <property type="match status" value="1"/>
</dbReference>
<dbReference type="InterPro" id="IPR019734">
    <property type="entry name" value="TPR_rpt"/>
</dbReference>
<dbReference type="RefSeq" id="WP_309655401.1">
    <property type="nucleotide sequence ID" value="NZ_JARWAN010000006.1"/>
</dbReference>
<evidence type="ECO:0000256" key="3">
    <source>
        <dbReference type="ARBA" id="ARBA00022691"/>
    </source>
</evidence>
<dbReference type="SUPFAM" id="SSF48452">
    <property type="entry name" value="TPR-like"/>
    <property type="match status" value="1"/>
</dbReference>
<organism evidence="6 7">
    <name type="scientific">Vreelandella vilamensis</name>
    <dbReference type="NCBI Taxonomy" id="531309"/>
    <lineage>
        <taxon>Bacteria</taxon>
        <taxon>Pseudomonadati</taxon>
        <taxon>Pseudomonadota</taxon>
        <taxon>Gammaproteobacteria</taxon>
        <taxon>Oceanospirillales</taxon>
        <taxon>Halomonadaceae</taxon>
        <taxon>Vreelandella</taxon>
    </lineage>
</organism>
<dbReference type="GO" id="GO:0008168">
    <property type="term" value="F:methyltransferase activity"/>
    <property type="evidence" value="ECO:0007669"/>
    <property type="project" value="UniProtKB-KW"/>
</dbReference>
<feature type="domain" description="CheR-type methyltransferase" evidence="5">
    <location>
        <begin position="1"/>
        <end position="269"/>
    </location>
</feature>
<keyword evidence="1 6" id="KW-0489">Methyltransferase</keyword>
<dbReference type="Gene3D" id="1.25.40.10">
    <property type="entry name" value="Tetratricopeptide repeat domain"/>
    <property type="match status" value="1"/>
</dbReference>
<dbReference type="PROSITE" id="PS50123">
    <property type="entry name" value="CHER"/>
    <property type="match status" value="1"/>
</dbReference>
<dbReference type="InterPro" id="IPR022642">
    <property type="entry name" value="CheR_C"/>
</dbReference>
<keyword evidence="3" id="KW-0949">S-adenosyl-L-methionine</keyword>
<dbReference type="InterPro" id="IPR000780">
    <property type="entry name" value="CheR_MeTrfase"/>
</dbReference>
<proteinExistence type="predicted"/>
<evidence type="ECO:0000256" key="4">
    <source>
        <dbReference type="PROSITE-ProRule" id="PRU00339"/>
    </source>
</evidence>
<feature type="repeat" description="TPR" evidence="4">
    <location>
        <begin position="387"/>
        <end position="420"/>
    </location>
</feature>
<keyword evidence="2" id="KW-0808">Transferase</keyword>
<name>A0ABU1H2G7_9GAMM</name>
<protein>
    <submittedName>
        <fullName evidence="6">CheR family methyltransferase</fullName>
    </submittedName>
</protein>
<keyword evidence="4" id="KW-0802">TPR repeat</keyword>
<evidence type="ECO:0000313" key="7">
    <source>
        <dbReference type="Proteomes" id="UP001254564"/>
    </source>
</evidence>
<dbReference type="PROSITE" id="PS50005">
    <property type="entry name" value="TPR"/>
    <property type="match status" value="1"/>
</dbReference>
<dbReference type="SMART" id="SM00028">
    <property type="entry name" value="TPR"/>
    <property type="match status" value="2"/>
</dbReference>